<reference evidence="8 9" key="1">
    <citation type="submission" date="2018-08" db="EMBL/GenBank/DDBJ databases">
        <title>Genomic Encyclopedia of Type Strains, Phase IV (KMG-IV): sequencing the most valuable type-strain genomes for metagenomic binning, comparative biology and taxonomic classification.</title>
        <authorList>
            <person name="Goeker M."/>
        </authorList>
    </citation>
    <scope>NUCLEOTIDE SEQUENCE [LARGE SCALE GENOMIC DNA]</scope>
    <source>
        <strain evidence="8 9">DSM 23923</strain>
    </source>
</reference>
<feature type="transmembrane region" description="Helical" evidence="6">
    <location>
        <begin position="53"/>
        <end position="76"/>
    </location>
</feature>
<dbReference type="GO" id="GO:0005886">
    <property type="term" value="C:plasma membrane"/>
    <property type="evidence" value="ECO:0007669"/>
    <property type="project" value="UniProtKB-SubCell"/>
</dbReference>
<dbReference type="InterPro" id="IPR020846">
    <property type="entry name" value="MFS_dom"/>
</dbReference>
<evidence type="ECO:0000313" key="9">
    <source>
        <dbReference type="Proteomes" id="UP000256388"/>
    </source>
</evidence>
<dbReference type="RefSeq" id="WP_232528620.1">
    <property type="nucleotide sequence ID" value="NZ_AP018437.1"/>
</dbReference>
<evidence type="ECO:0000259" key="7">
    <source>
        <dbReference type="PROSITE" id="PS50850"/>
    </source>
</evidence>
<comment type="subcellular location">
    <subcellularLocation>
        <location evidence="1">Cell membrane</location>
        <topology evidence="1">Multi-pass membrane protein</topology>
    </subcellularLocation>
</comment>
<feature type="transmembrane region" description="Helical" evidence="6">
    <location>
        <begin position="21"/>
        <end position="38"/>
    </location>
</feature>
<dbReference type="InterPro" id="IPR036259">
    <property type="entry name" value="MFS_trans_sf"/>
</dbReference>
<comment type="caution">
    <text evidence="8">The sequence shown here is derived from an EMBL/GenBank/DDBJ whole genome shotgun (WGS) entry which is preliminary data.</text>
</comment>
<accession>A0A347ZRI0</accession>
<evidence type="ECO:0000256" key="5">
    <source>
        <dbReference type="ARBA" id="ARBA00023136"/>
    </source>
</evidence>
<dbReference type="InterPro" id="IPR050189">
    <property type="entry name" value="MFS_Efflux_Transporters"/>
</dbReference>
<dbReference type="Proteomes" id="UP000256388">
    <property type="component" value="Unassembled WGS sequence"/>
</dbReference>
<keyword evidence="5 6" id="KW-0472">Membrane</keyword>
<feature type="transmembrane region" description="Helical" evidence="6">
    <location>
        <begin position="83"/>
        <end position="101"/>
    </location>
</feature>
<dbReference type="PROSITE" id="PS50850">
    <property type="entry name" value="MFS"/>
    <property type="match status" value="1"/>
</dbReference>
<sequence>MVSVISQYLKNIKFFNRNIKLYLIATALINIGFGIFYADFNLYVLSMGMKPDFLGIILSLAPFAEGLSSIPIGFLAEKIGFKRSLIMVYIILGMAYFSQIISPNRSLIMLGSFMVGLVAGGNFIIQLPFISHFTKEDRNQAFTLTMLVYYIMYAIGGLIGGYLPAIINTVIMNETLSYRIILAVSSLFIVLGALPMWFVDEDKPDPNKKISLDPYLKGIDANTIKFAVVELFVGIGLAFIISFLNVIFVYYFHVSLEFYGTTMALLVIPTALFLFLGPAIADRIGNLRTVLISRLLATVLAYCIVMTTNPYVGAASFILFRSLFGFSQSLWFSFATSVSTRRSRMATSTWLEITFQVGMGIAALVGGRLIANESYVMLGVISAVATAICFVLTYIFFGKEHMIPWKEMRHKQIKPLAE</sequence>
<gene>
    <name evidence="8" type="ORF">DFR64_1422</name>
</gene>
<feature type="transmembrane region" description="Helical" evidence="6">
    <location>
        <begin position="291"/>
        <end position="312"/>
    </location>
</feature>
<evidence type="ECO:0000256" key="3">
    <source>
        <dbReference type="ARBA" id="ARBA00022692"/>
    </source>
</evidence>
<evidence type="ECO:0000256" key="4">
    <source>
        <dbReference type="ARBA" id="ARBA00022989"/>
    </source>
</evidence>
<protein>
    <submittedName>
        <fullName evidence="8">Putative MFS family arabinose efflux permease</fullName>
    </submittedName>
</protein>
<feature type="transmembrane region" description="Helical" evidence="6">
    <location>
        <begin position="141"/>
        <end position="164"/>
    </location>
</feature>
<dbReference type="AlphaFoldDB" id="A0A347ZRI0"/>
<keyword evidence="2" id="KW-1003">Cell membrane</keyword>
<dbReference type="GO" id="GO:0022857">
    <property type="term" value="F:transmembrane transporter activity"/>
    <property type="evidence" value="ECO:0007669"/>
    <property type="project" value="InterPro"/>
</dbReference>
<feature type="transmembrane region" description="Helical" evidence="6">
    <location>
        <begin position="376"/>
        <end position="397"/>
    </location>
</feature>
<name>A0A347ZRI0_9CHLR</name>
<dbReference type="SUPFAM" id="SSF103473">
    <property type="entry name" value="MFS general substrate transporter"/>
    <property type="match status" value="1"/>
</dbReference>
<feature type="transmembrane region" description="Helical" evidence="6">
    <location>
        <begin position="226"/>
        <end position="252"/>
    </location>
</feature>
<evidence type="ECO:0000313" key="8">
    <source>
        <dbReference type="EMBL" id="REG11532.1"/>
    </source>
</evidence>
<feature type="transmembrane region" description="Helical" evidence="6">
    <location>
        <begin position="318"/>
        <end position="338"/>
    </location>
</feature>
<organism evidence="8 9">
    <name type="scientific">Pelolinea submarina</name>
    <dbReference type="NCBI Taxonomy" id="913107"/>
    <lineage>
        <taxon>Bacteria</taxon>
        <taxon>Bacillati</taxon>
        <taxon>Chloroflexota</taxon>
        <taxon>Anaerolineae</taxon>
        <taxon>Anaerolineales</taxon>
        <taxon>Anaerolineaceae</taxon>
        <taxon>Pelolinea</taxon>
    </lineage>
</organism>
<evidence type="ECO:0000256" key="6">
    <source>
        <dbReference type="SAM" id="Phobius"/>
    </source>
</evidence>
<feature type="transmembrane region" description="Helical" evidence="6">
    <location>
        <begin position="176"/>
        <end position="199"/>
    </location>
</feature>
<keyword evidence="4 6" id="KW-1133">Transmembrane helix</keyword>
<dbReference type="PANTHER" id="PTHR43124:SF3">
    <property type="entry name" value="CHLORAMPHENICOL EFFLUX PUMP RV0191"/>
    <property type="match status" value="1"/>
</dbReference>
<feature type="transmembrane region" description="Helical" evidence="6">
    <location>
        <begin position="107"/>
        <end position="129"/>
    </location>
</feature>
<keyword evidence="9" id="KW-1185">Reference proteome</keyword>
<dbReference type="InterPro" id="IPR011701">
    <property type="entry name" value="MFS"/>
</dbReference>
<dbReference type="EMBL" id="QUMS01000001">
    <property type="protein sequence ID" value="REG11532.1"/>
    <property type="molecule type" value="Genomic_DNA"/>
</dbReference>
<evidence type="ECO:0000256" key="2">
    <source>
        <dbReference type="ARBA" id="ARBA00022475"/>
    </source>
</evidence>
<feature type="transmembrane region" description="Helical" evidence="6">
    <location>
        <begin position="258"/>
        <end position="279"/>
    </location>
</feature>
<dbReference type="PANTHER" id="PTHR43124">
    <property type="entry name" value="PURINE EFFLUX PUMP PBUE"/>
    <property type="match status" value="1"/>
</dbReference>
<keyword evidence="3 6" id="KW-0812">Transmembrane</keyword>
<dbReference type="Pfam" id="PF07690">
    <property type="entry name" value="MFS_1"/>
    <property type="match status" value="2"/>
</dbReference>
<dbReference type="Gene3D" id="1.20.1250.20">
    <property type="entry name" value="MFS general substrate transporter like domains"/>
    <property type="match status" value="2"/>
</dbReference>
<feature type="domain" description="Major facilitator superfamily (MFS) profile" evidence="7">
    <location>
        <begin position="1"/>
        <end position="401"/>
    </location>
</feature>
<feature type="transmembrane region" description="Helical" evidence="6">
    <location>
        <begin position="350"/>
        <end position="370"/>
    </location>
</feature>
<evidence type="ECO:0000256" key="1">
    <source>
        <dbReference type="ARBA" id="ARBA00004651"/>
    </source>
</evidence>
<proteinExistence type="predicted"/>